<dbReference type="Gramene" id="GBG87552">
    <property type="protein sequence ID" value="GBG87552"/>
    <property type="gene ID" value="CBR_g45610"/>
</dbReference>
<protein>
    <submittedName>
        <fullName evidence="2">Uncharacterized protein</fullName>
    </submittedName>
</protein>
<dbReference type="Proteomes" id="UP000265515">
    <property type="component" value="Unassembled WGS sequence"/>
</dbReference>
<sequence>MTISIFMMIHRLPLSPGGCHGGNYCGANPGGAFADADGSDDHSRDLSSTTSSRSSTSSWSSWSSPAQALKKRIYCAGGSRCQADSHRFVRGQTGSAGKACSKSASNPCASLSSALSSGNSNLSRALPGGSRARAKLCKGSNSQKKLSRLRKWMIWRCD</sequence>
<organism evidence="2 3">
    <name type="scientific">Chara braunii</name>
    <name type="common">Braun's stonewort</name>
    <dbReference type="NCBI Taxonomy" id="69332"/>
    <lineage>
        <taxon>Eukaryota</taxon>
        <taxon>Viridiplantae</taxon>
        <taxon>Streptophyta</taxon>
        <taxon>Charophyceae</taxon>
        <taxon>Charales</taxon>
        <taxon>Characeae</taxon>
        <taxon>Chara</taxon>
    </lineage>
</organism>
<dbReference type="AlphaFoldDB" id="A0A388LZ92"/>
<keyword evidence="3" id="KW-1185">Reference proteome</keyword>
<evidence type="ECO:0000256" key="1">
    <source>
        <dbReference type="SAM" id="MobiDB-lite"/>
    </source>
</evidence>
<evidence type="ECO:0000313" key="2">
    <source>
        <dbReference type="EMBL" id="GBG87552.1"/>
    </source>
</evidence>
<dbReference type="EMBL" id="BFEA01000619">
    <property type="protein sequence ID" value="GBG87552.1"/>
    <property type="molecule type" value="Genomic_DNA"/>
</dbReference>
<feature type="region of interest" description="Disordered" evidence="1">
    <location>
        <begin position="36"/>
        <end position="67"/>
    </location>
</feature>
<gene>
    <name evidence="2" type="ORF">CBR_g45610</name>
</gene>
<evidence type="ECO:0000313" key="3">
    <source>
        <dbReference type="Proteomes" id="UP000265515"/>
    </source>
</evidence>
<name>A0A388LZ92_CHABU</name>
<reference evidence="2 3" key="1">
    <citation type="journal article" date="2018" name="Cell">
        <title>The Chara Genome: Secondary Complexity and Implications for Plant Terrestrialization.</title>
        <authorList>
            <person name="Nishiyama T."/>
            <person name="Sakayama H."/>
            <person name="Vries J.D."/>
            <person name="Buschmann H."/>
            <person name="Saint-Marcoux D."/>
            <person name="Ullrich K.K."/>
            <person name="Haas F.B."/>
            <person name="Vanderstraeten L."/>
            <person name="Becker D."/>
            <person name="Lang D."/>
            <person name="Vosolsobe S."/>
            <person name="Rombauts S."/>
            <person name="Wilhelmsson P.K.I."/>
            <person name="Janitza P."/>
            <person name="Kern R."/>
            <person name="Heyl A."/>
            <person name="Rumpler F."/>
            <person name="Villalobos L.I.A.C."/>
            <person name="Clay J.M."/>
            <person name="Skokan R."/>
            <person name="Toyoda A."/>
            <person name="Suzuki Y."/>
            <person name="Kagoshima H."/>
            <person name="Schijlen E."/>
            <person name="Tajeshwar N."/>
            <person name="Catarino B."/>
            <person name="Hetherington A.J."/>
            <person name="Saltykova A."/>
            <person name="Bonnot C."/>
            <person name="Breuninger H."/>
            <person name="Symeonidi A."/>
            <person name="Radhakrishnan G.V."/>
            <person name="Van Nieuwerburgh F."/>
            <person name="Deforce D."/>
            <person name="Chang C."/>
            <person name="Karol K.G."/>
            <person name="Hedrich R."/>
            <person name="Ulvskov P."/>
            <person name="Glockner G."/>
            <person name="Delwiche C.F."/>
            <person name="Petrasek J."/>
            <person name="Van de Peer Y."/>
            <person name="Friml J."/>
            <person name="Beilby M."/>
            <person name="Dolan L."/>
            <person name="Kohara Y."/>
            <person name="Sugano S."/>
            <person name="Fujiyama A."/>
            <person name="Delaux P.-M."/>
            <person name="Quint M."/>
            <person name="TheiBen G."/>
            <person name="Hagemann M."/>
            <person name="Harholt J."/>
            <person name="Dunand C."/>
            <person name="Zachgo S."/>
            <person name="Langdale J."/>
            <person name="Maumus F."/>
            <person name="Straeten D.V.D."/>
            <person name="Gould S.B."/>
            <person name="Rensing S.A."/>
        </authorList>
    </citation>
    <scope>NUCLEOTIDE SEQUENCE [LARGE SCALE GENOMIC DNA]</scope>
    <source>
        <strain evidence="2 3">S276</strain>
    </source>
</reference>
<proteinExistence type="predicted"/>
<accession>A0A388LZ92</accession>
<feature type="compositionally biased region" description="Low complexity" evidence="1">
    <location>
        <begin position="46"/>
        <end position="64"/>
    </location>
</feature>
<comment type="caution">
    <text evidence="2">The sequence shown here is derived from an EMBL/GenBank/DDBJ whole genome shotgun (WGS) entry which is preliminary data.</text>
</comment>